<dbReference type="Proteomes" id="UP001201985">
    <property type="component" value="Unassembled WGS sequence"/>
</dbReference>
<protein>
    <recommendedName>
        <fullName evidence="7">3-isopropylmalate dehydratase small subunit</fullName>
        <ecNumber evidence="7">4.2.1.33</ecNumber>
    </recommendedName>
    <alternativeName>
        <fullName evidence="7">Alpha-IPM isomerase</fullName>
        <shortName evidence="7">IPMI</shortName>
    </alternativeName>
    <alternativeName>
        <fullName evidence="7">Isopropylmalate isomerase</fullName>
    </alternativeName>
</protein>
<dbReference type="NCBIfam" id="TIGR02087">
    <property type="entry name" value="LEUD_arch"/>
    <property type="match status" value="1"/>
</dbReference>
<dbReference type="InterPro" id="IPR033940">
    <property type="entry name" value="IPMI_Swivel"/>
</dbReference>
<organism evidence="9 10">
    <name type="scientific">Teichococcus vastitatis</name>
    <dbReference type="NCBI Taxonomy" id="2307076"/>
    <lineage>
        <taxon>Bacteria</taxon>
        <taxon>Pseudomonadati</taxon>
        <taxon>Pseudomonadota</taxon>
        <taxon>Alphaproteobacteria</taxon>
        <taxon>Acetobacterales</taxon>
        <taxon>Roseomonadaceae</taxon>
        <taxon>Roseomonas</taxon>
    </lineage>
</organism>
<dbReference type="CDD" id="cd01577">
    <property type="entry name" value="IPMI_Swivel"/>
    <property type="match status" value="1"/>
</dbReference>
<evidence type="ECO:0000259" key="8">
    <source>
        <dbReference type="Pfam" id="PF00694"/>
    </source>
</evidence>
<proteinExistence type="inferred from homology"/>
<evidence type="ECO:0000256" key="7">
    <source>
        <dbReference type="HAMAP-Rule" id="MF_01032"/>
    </source>
</evidence>
<comment type="caution">
    <text evidence="9">The sequence shown here is derived from an EMBL/GenBank/DDBJ whole genome shotgun (WGS) entry which is preliminary data.</text>
</comment>
<reference evidence="9 10" key="1">
    <citation type="submission" date="2022-03" db="EMBL/GenBank/DDBJ databases">
        <title>Complete genome analysis of Roseomonas KG 17.1 : a prolific producer of plant growth promoters.</title>
        <authorList>
            <person name="Saadouli I."/>
            <person name="Najjari A."/>
            <person name="Mosbah A."/>
            <person name="Ouzari H.I."/>
        </authorList>
    </citation>
    <scope>NUCLEOTIDE SEQUENCE [LARGE SCALE GENOMIC DNA]</scope>
    <source>
        <strain evidence="9 10">KG17-1</strain>
    </source>
</reference>
<dbReference type="PANTHER" id="PTHR43345">
    <property type="entry name" value="3-ISOPROPYLMALATE DEHYDRATASE SMALL SUBUNIT 2-RELATED-RELATED"/>
    <property type="match status" value="1"/>
</dbReference>
<dbReference type="EC" id="4.2.1.33" evidence="7"/>
<evidence type="ECO:0000256" key="5">
    <source>
        <dbReference type="ARBA" id="ARBA00011271"/>
    </source>
</evidence>
<comment type="function">
    <text evidence="2 7">Catalyzes the isomerization between 2-isopropylmalate and 3-isopropylmalate, via the formation of 2-isopropylmaleate.</text>
</comment>
<evidence type="ECO:0000256" key="3">
    <source>
        <dbReference type="ARBA" id="ARBA00004729"/>
    </source>
</evidence>
<dbReference type="EMBL" id="JALBUU010000028">
    <property type="protein sequence ID" value="MCI0755306.1"/>
    <property type="molecule type" value="Genomic_DNA"/>
</dbReference>
<dbReference type="HAMAP" id="MF_01032">
    <property type="entry name" value="LeuD_type2"/>
    <property type="match status" value="1"/>
</dbReference>
<evidence type="ECO:0000256" key="4">
    <source>
        <dbReference type="ARBA" id="ARBA00009869"/>
    </source>
</evidence>
<name>A0ABS9W7V7_9PROT</name>
<feature type="domain" description="Aconitase A/isopropylmalate dehydratase small subunit swivel" evidence="8">
    <location>
        <begin position="55"/>
        <end position="102"/>
    </location>
</feature>
<comment type="similarity">
    <text evidence="4 7">Belongs to the LeuD family. LeuD type 2 subfamily.</text>
</comment>
<evidence type="ECO:0000256" key="1">
    <source>
        <dbReference type="ARBA" id="ARBA00000491"/>
    </source>
</evidence>
<dbReference type="Pfam" id="PF00694">
    <property type="entry name" value="Aconitase_C"/>
    <property type="match status" value="1"/>
</dbReference>
<dbReference type="SUPFAM" id="SSF52016">
    <property type="entry name" value="LeuD/IlvD-like"/>
    <property type="match status" value="1"/>
</dbReference>
<dbReference type="PANTHER" id="PTHR43345:SF2">
    <property type="entry name" value="3-ISOPROPYLMALATE DEHYDRATASE SMALL SUBUNIT 1"/>
    <property type="match status" value="1"/>
</dbReference>
<keyword evidence="10" id="KW-1185">Reference proteome</keyword>
<evidence type="ECO:0000313" key="10">
    <source>
        <dbReference type="Proteomes" id="UP001201985"/>
    </source>
</evidence>
<dbReference type="InterPro" id="IPR015928">
    <property type="entry name" value="Aconitase/3IPM_dehydase_swvl"/>
</dbReference>
<keyword evidence="7" id="KW-0100">Branched-chain amino acid biosynthesis</keyword>
<dbReference type="InterPro" id="IPR011827">
    <property type="entry name" value="LeuD_type2/HacB/DmdB"/>
</dbReference>
<dbReference type="InterPro" id="IPR050075">
    <property type="entry name" value="LeuD"/>
</dbReference>
<sequence>MNLQIQGRVHRLGDEVNTDVILPGRYLALRRPEELGRHCLEGIDPGFAARIQPGDILTAGRNFGCGSSREHAVIALKAAGIAALVVHSAARIFFRNAINLGLPVILCPEAAAALREGSLASVTLPGPWVAQDGQRWPGAPLGAEVEAILAAGGLVPRVRQSLAAPIQIPAKDLPAHG</sequence>
<comment type="pathway">
    <text evidence="3 7">Amino-acid biosynthesis; L-leucine biosynthesis; L-leucine from 3-methyl-2-oxobutanoate: step 2/4.</text>
</comment>
<comment type="subunit">
    <text evidence="5 7">Heterodimer of LeuC and LeuD.</text>
</comment>
<evidence type="ECO:0000256" key="6">
    <source>
        <dbReference type="ARBA" id="ARBA00023239"/>
    </source>
</evidence>
<keyword evidence="7" id="KW-0028">Amino-acid biosynthesis</keyword>
<accession>A0ABS9W7V7</accession>
<evidence type="ECO:0000313" key="9">
    <source>
        <dbReference type="EMBL" id="MCI0755306.1"/>
    </source>
</evidence>
<dbReference type="InterPro" id="IPR000573">
    <property type="entry name" value="AconitaseA/IPMdHydase_ssu_swvl"/>
</dbReference>
<comment type="catalytic activity">
    <reaction evidence="1 7">
        <text>(2R,3S)-3-isopropylmalate = (2S)-2-isopropylmalate</text>
        <dbReference type="Rhea" id="RHEA:32287"/>
        <dbReference type="ChEBI" id="CHEBI:1178"/>
        <dbReference type="ChEBI" id="CHEBI:35121"/>
        <dbReference type="EC" id="4.2.1.33"/>
    </reaction>
</comment>
<gene>
    <name evidence="7" type="primary">leuD</name>
    <name evidence="9" type="ORF">MON41_16420</name>
</gene>
<keyword evidence="6 7" id="KW-0456">Lyase</keyword>
<dbReference type="Gene3D" id="3.20.19.10">
    <property type="entry name" value="Aconitase, domain 4"/>
    <property type="match status" value="1"/>
</dbReference>
<keyword evidence="7" id="KW-0432">Leucine biosynthesis</keyword>
<dbReference type="RefSeq" id="WP_120009133.1">
    <property type="nucleotide sequence ID" value="NZ_JALBUU010000028.1"/>
</dbReference>
<evidence type="ECO:0000256" key="2">
    <source>
        <dbReference type="ARBA" id="ARBA00002695"/>
    </source>
</evidence>